<evidence type="ECO:0000256" key="2">
    <source>
        <dbReference type="SAM" id="SignalP"/>
    </source>
</evidence>
<sequence length="189" mass="19779">MRRQAPAIALLVAVLAATPARADEPATDGVPGSGPCASDTWQHESVIPKDLDIPVPYPVITTVPYPAPEPDPVRIDPPPLPVDPCTDPCPDLTDEPVDPDPVFPRIALKPSPFHLGIPVPGEGAAPPPPPAPEAPPIEPAAQIPAPPAPRVVEVTTVAKQTGAGSVNRTDKRWQVYGTDLGLMWESEPG</sequence>
<feature type="region of interest" description="Disordered" evidence="1">
    <location>
        <begin position="119"/>
        <end position="144"/>
    </location>
</feature>
<feature type="chain" id="PRO_5045841385" evidence="2">
    <location>
        <begin position="23"/>
        <end position="189"/>
    </location>
</feature>
<feature type="compositionally biased region" description="Pro residues" evidence="1">
    <location>
        <begin position="68"/>
        <end position="82"/>
    </location>
</feature>
<evidence type="ECO:0000256" key="1">
    <source>
        <dbReference type="SAM" id="MobiDB-lite"/>
    </source>
</evidence>
<protein>
    <submittedName>
        <fullName evidence="3">Carbohydrate-binding protein</fullName>
    </submittedName>
</protein>
<dbReference type="Proteomes" id="UP001233164">
    <property type="component" value="Unassembled WGS sequence"/>
</dbReference>
<feature type="signal peptide" evidence="2">
    <location>
        <begin position="1"/>
        <end position="22"/>
    </location>
</feature>
<keyword evidence="4" id="KW-1185">Reference proteome</keyword>
<proteinExistence type="predicted"/>
<keyword evidence="2" id="KW-0732">Signal</keyword>
<feature type="non-terminal residue" evidence="3">
    <location>
        <position position="189"/>
    </location>
</feature>
<feature type="region of interest" description="Disordered" evidence="1">
    <location>
        <begin position="22"/>
        <end position="42"/>
    </location>
</feature>
<evidence type="ECO:0000313" key="4">
    <source>
        <dbReference type="Proteomes" id="UP001233164"/>
    </source>
</evidence>
<comment type="caution">
    <text evidence="3">The sequence shown here is derived from an EMBL/GenBank/DDBJ whole genome shotgun (WGS) entry which is preliminary data.</text>
</comment>
<evidence type="ECO:0000313" key="3">
    <source>
        <dbReference type="EMBL" id="MDM7491592.1"/>
    </source>
</evidence>
<dbReference type="EMBL" id="JAUBOF010000189">
    <property type="protein sequence ID" value="MDM7491592.1"/>
    <property type="molecule type" value="Genomic_DNA"/>
</dbReference>
<reference evidence="3 4" key="1">
    <citation type="submission" date="2023-06" db="EMBL/GenBank/DDBJ databases">
        <title>Rhodococcus indonesiensis sp. nov a new member of the Rhodococcus ruber lineage isolated from a sediment of neutral hot spring.</title>
        <authorList>
            <person name="Kusuma A.B."/>
            <person name="Fenylestari G."/>
            <person name="Ammar F."/>
            <person name="Nouioui I."/>
            <person name="Goodfellow M."/>
        </authorList>
    </citation>
    <scope>NUCLEOTIDE SEQUENCE [LARGE SCALE GENOMIC DNA]</scope>
    <source>
        <strain evidence="3 4">CSLK01-03</strain>
    </source>
</reference>
<feature type="compositionally biased region" description="Pro residues" evidence="1">
    <location>
        <begin position="125"/>
        <end position="144"/>
    </location>
</feature>
<gene>
    <name evidence="3" type="ORF">QT969_25265</name>
</gene>
<accession>A0ABT7RVA8</accession>
<feature type="region of interest" description="Disordered" evidence="1">
    <location>
        <begin position="68"/>
        <end position="105"/>
    </location>
</feature>
<name>A0ABT7RVA8_9NOCA</name>
<organism evidence="3 4">
    <name type="scientific">Rhodococcus indonesiensis</name>
    <dbReference type="NCBI Taxonomy" id="3055869"/>
    <lineage>
        <taxon>Bacteria</taxon>
        <taxon>Bacillati</taxon>
        <taxon>Actinomycetota</taxon>
        <taxon>Actinomycetes</taxon>
        <taxon>Mycobacteriales</taxon>
        <taxon>Nocardiaceae</taxon>
        <taxon>Rhodococcus</taxon>
    </lineage>
</organism>